<sequence>MAGSRPRARSSPQAPADRDTDESGTGTYALSAATIAHRPSVRATTISAGEAGAVPYTTMDRQMFTSNPPVKPEVEEQNRAYVLHASALAMAKKMYDQQQKMIDKSTLAHARSSSFSGHDANALAGSQTQEQPPLMYNSLQEAAYRLAQERLAKLQEEHDRERGLQEYYGSPGGAPQRGKFGTIKGKLTRRRSSSDGDLLEDKRRSEQIRKQMSLLNNKLSEVDEDKRTRDRQALLAAAQRNVKAQLQEMDEKVQSDMGRVPHVTMDDWGRKALVAAQARFDAGSNDTAGKVDIGGGKLMDRSEVEKIAAQKVQPLLDEINDRAEKEQARLEEEKLEEERRKEKVEMEKMREEEIQQIHKKLKDQQKDAERARKAEVKHQEKVRKEEEKAMRAEQKHAARQEKQKEKEADLAEPLATTTAAENAKQAPPDAENRRLSAVGRVRALSISFTKRPPRRKSKDSVDKSPTSDETPTSPTGKVRAWLLSRFPRPRAKSTSSTAAAADGGQEPNDTTKKGFVAGAALARMQGLNPSTLSVTGGGGGGTDSKGKGKEKEVAAEDAQQQHPDSSMRSVAMAGRSRGDEPGESSHLATTTTHTTNNNTTTITAPAAVIAVHTTLPVRGSPIIHPSTPSPPPRPASQVSEASIPASVASAAARSVSSLSSAASSIGRSSRSSSRDNGHGHESDDDDKFVEARSEPDISGSATKLSPPKPVGGVGMMTGRVSPFRESRFSEILE</sequence>
<reference evidence="3" key="1">
    <citation type="submission" date="2023-02" db="EMBL/GenBank/DDBJ databases">
        <authorList>
            <person name="Palmer J.M."/>
        </authorList>
    </citation>
    <scope>NUCLEOTIDE SEQUENCE</scope>
    <source>
        <strain evidence="3">FW57</strain>
    </source>
</reference>
<dbReference type="Proteomes" id="UP001197093">
    <property type="component" value="Unassembled WGS sequence"/>
</dbReference>
<feature type="compositionally biased region" description="Basic and acidic residues" evidence="2">
    <location>
        <begin position="544"/>
        <end position="554"/>
    </location>
</feature>
<feature type="region of interest" description="Disordered" evidence="2">
    <location>
        <begin position="1"/>
        <end position="26"/>
    </location>
</feature>
<feature type="compositionally biased region" description="Basic and acidic residues" evidence="2">
    <location>
        <begin position="722"/>
        <end position="733"/>
    </location>
</feature>
<feature type="compositionally biased region" description="Low complexity" evidence="2">
    <location>
        <begin position="635"/>
        <end position="671"/>
    </location>
</feature>
<organism evidence="3 4">
    <name type="scientific">Staphylotrichum longicolle</name>
    <dbReference type="NCBI Taxonomy" id="669026"/>
    <lineage>
        <taxon>Eukaryota</taxon>
        <taxon>Fungi</taxon>
        <taxon>Dikarya</taxon>
        <taxon>Ascomycota</taxon>
        <taxon>Pezizomycotina</taxon>
        <taxon>Sordariomycetes</taxon>
        <taxon>Sordariomycetidae</taxon>
        <taxon>Sordariales</taxon>
        <taxon>Chaetomiaceae</taxon>
        <taxon>Staphylotrichum</taxon>
    </lineage>
</organism>
<name>A0AAD4I214_9PEZI</name>
<accession>A0AAD4I214</accession>
<dbReference type="InterPro" id="IPR024527">
    <property type="entry name" value="Eisosome1"/>
</dbReference>
<proteinExistence type="predicted"/>
<protein>
    <recommendedName>
        <fullName evidence="5">Eisosome protein 1</fullName>
    </recommendedName>
</protein>
<dbReference type="AlphaFoldDB" id="A0AAD4I214"/>
<evidence type="ECO:0000313" key="3">
    <source>
        <dbReference type="EMBL" id="KAG7289548.1"/>
    </source>
</evidence>
<keyword evidence="1" id="KW-0175">Coiled coil</keyword>
<gene>
    <name evidence="3" type="ORF">NEMBOFW57_005919</name>
</gene>
<feature type="region of interest" description="Disordered" evidence="2">
    <location>
        <begin position="157"/>
        <end position="205"/>
    </location>
</feature>
<evidence type="ECO:0000256" key="2">
    <source>
        <dbReference type="SAM" id="MobiDB-lite"/>
    </source>
</evidence>
<dbReference type="PANTHER" id="PTHR28298:SF1">
    <property type="entry name" value="EISOSOME PROTEIN 1"/>
    <property type="match status" value="1"/>
</dbReference>
<comment type="caution">
    <text evidence="3">The sequence shown here is derived from an EMBL/GenBank/DDBJ whole genome shotgun (WGS) entry which is preliminary data.</text>
</comment>
<dbReference type="EMBL" id="JAHCVI010000002">
    <property type="protein sequence ID" value="KAG7289548.1"/>
    <property type="molecule type" value="Genomic_DNA"/>
</dbReference>
<evidence type="ECO:0000256" key="1">
    <source>
        <dbReference type="SAM" id="Coils"/>
    </source>
</evidence>
<feature type="compositionally biased region" description="Low complexity" evidence="2">
    <location>
        <begin position="492"/>
        <end position="501"/>
    </location>
</feature>
<feature type="compositionally biased region" description="Low complexity" evidence="2">
    <location>
        <begin position="588"/>
        <end position="600"/>
    </location>
</feature>
<feature type="compositionally biased region" description="Polar residues" evidence="2">
    <location>
        <begin position="558"/>
        <end position="568"/>
    </location>
</feature>
<feature type="coiled-coil region" evidence="1">
    <location>
        <begin position="205"/>
        <end position="255"/>
    </location>
</feature>
<feature type="compositionally biased region" description="Basic and acidic residues" evidence="2">
    <location>
        <begin position="324"/>
        <end position="409"/>
    </location>
</feature>
<feature type="region of interest" description="Disordered" evidence="2">
    <location>
        <begin position="105"/>
        <end position="131"/>
    </location>
</feature>
<feature type="region of interest" description="Disordered" evidence="2">
    <location>
        <begin position="619"/>
        <end position="733"/>
    </location>
</feature>
<dbReference type="PANTHER" id="PTHR28298">
    <property type="entry name" value="EISOSOME PROTEIN 1"/>
    <property type="match status" value="1"/>
</dbReference>
<dbReference type="GO" id="GO:0070941">
    <property type="term" value="P:eisosome assembly"/>
    <property type="evidence" value="ECO:0007669"/>
    <property type="project" value="TreeGrafter"/>
</dbReference>
<evidence type="ECO:0008006" key="5">
    <source>
        <dbReference type="Google" id="ProtNLM"/>
    </source>
</evidence>
<feature type="compositionally biased region" description="Low complexity" evidence="2">
    <location>
        <begin position="411"/>
        <end position="423"/>
    </location>
</feature>
<feature type="compositionally biased region" description="Basic and acidic residues" evidence="2">
    <location>
        <begin position="672"/>
        <end position="681"/>
    </location>
</feature>
<dbReference type="Pfam" id="PF12757">
    <property type="entry name" value="Eisosome1"/>
    <property type="match status" value="1"/>
</dbReference>
<keyword evidence="4" id="KW-1185">Reference proteome</keyword>
<evidence type="ECO:0000313" key="4">
    <source>
        <dbReference type="Proteomes" id="UP001197093"/>
    </source>
</evidence>
<feature type="region of interest" description="Disordered" evidence="2">
    <location>
        <begin position="324"/>
        <end position="600"/>
    </location>
</feature>